<dbReference type="Gene3D" id="3.40.630.30">
    <property type="match status" value="1"/>
</dbReference>
<evidence type="ECO:0000259" key="1">
    <source>
        <dbReference type="PROSITE" id="PS51186"/>
    </source>
</evidence>
<dbReference type="AlphaFoldDB" id="A0ABD6TLK2"/>
<gene>
    <name evidence="2" type="ORF">COI74_20300</name>
</gene>
<protein>
    <submittedName>
        <fullName evidence="2">GNAT family N-acetyltransferase</fullName>
    </submittedName>
</protein>
<dbReference type="SUPFAM" id="SSF55729">
    <property type="entry name" value="Acyl-CoA N-acyltransferases (Nat)"/>
    <property type="match status" value="1"/>
</dbReference>
<dbReference type="PANTHER" id="PTHR43415:SF3">
    <property type="entry name" value="GNAT-FAMILY ACETYLTRANSFERASE"/>
    <property type="match status" value="1"/>
</dbReference>
<dbReference type="Pfam" id="PF00583">
    <property type="entry name" value="Acetyltransf_1"/>
    <property type="match status" value="1"/>
</dbReference>
<name>A0ABD6TLK2_9BACI</name>
<sequence length="170" mass="19301">MDYTYTVMTQEEAEEIAYNWHYEGRYSFYDIGADEEDLAEFLHDESRGDHTFSVKENGTLIGFFTVCKINDGTVDIGLGMRPDITGNGFGLQFVNAGLAFSKEKYGCNYITLSVATCNERAIKVYKRAGFEAVGTFIQKTNGSCFEFLKMNYICKNDKETEGIFCFFILI</sequence>
<reference evidence="2 3" key="1">
    <citation type="submission" date="2017-09" db="EMBL/GenBank/DDBJ databases">
        <title>Large-scale bioinformatics analysis of Bacillus genomes uncovers conserved roles of natural products in bacterial physiology.</title>
        <authorList>
            <consortium name="Agbiome Team Llc"/>
            <person name="Bleich R.M."/>
            <person name="Grubbs K.J."/>
            <person name="Santa Maria K.C."/>
            <person name="Allen S.E."/>
            <person name="Farag S."/>
            <person name="Shank E.A."/>
            <person name="Bowers A."/>
        </authorList>
    </citation>
    <scope>NUCLEOTIDE SEQUENCE [LARGE SCALE GENOMIC DNA]</scope>
    <source>
        <strain evidence="2 3">AFS032503</strain>
    </source>
</reference>
<evidence type="ECO:0000313" key="3">
    <source>
        <dbReference type="Proteomes" id="UP000225062"/>
    </source>
</evidence>
<comment type="caution">
    <text evidence="2">The sequence shown here is derived from an EMBL/GenBank/DDBJ whole genome shotgun (WGS) entry which is preliminary data.</text>
</comment>
<dbReference type="EMBL" id="NUUI01000040">
    <property type="protein sequence ID" value="PHG18542.1"/>
    <property type="molecule type" value="Genomic_DNA"/>
</dbReference>
<evidence type="ECO:0000313" key="2">
    <source>
        <dbReference type="EMBL" id="PHG18542.1"/>
    </source>
</evidence>
<dbReference type="PANTHER" id="PTHR43415">
    <property type="entry name" value="SPERMIDINE N(1)-ACETYLTRANSFERASE"/>
    <property type="match status" value="1"/>
</dbReference>
<feature type="domain" description="N-acetyltransferase" evidence="1">
    <location>
        <begin position="3"/>
        <end position="151"/>
    </location>
</feature>
<dbReference type="Proteomes" id="UP000225062">
    <property type="component" value="Unassembled WGS sequence"/>
</dbReference>
<dbReference type="PROSITE" id="PS51186">
    <property type="entry name" value="GNAT"/>
    <property type="match status" value="1"/>
</dbReference>
<accession>A0ABD6TLK2</accession>
<organism evidence="2 3">
    <name type="scientific">Bacillus wiedmannii</name>
    <dbReference type="NCBI Taxonomy" id="1890302"/>
    <lineage>
        <taxon>Bacteria</taxon>
        <taxon>Bacillati</taxon>
        <taxon>Bacillota</taxon>
        <taxon>Bacilli</taxon>
        <taxon>Bacillales</taxon>
        <taxon>Bacillaceae</taxon>
        <taxon>Bacillus</taxon>
        <taxon>Bacillus cereus group</taxon>
    </lineage>
</organism>
<dbReference type="InterPro" id="IPR016181">
    <property type="entry name" value="Acyl_CoA_acyltransferase"/>
</dbReference>
<dbReference type="RefSeq" id="WP_097914897.1">
    <property type="nucleotide sequence ID" value="NZ_NUAK01000003.1"/>
</dbReference>
<dbReference type="InterPro" id="IPR000182">
    <property type="entry name" value="GNAT_dom"/>
</dbReference>
<proteinExistence type="predicted"/>